<dbReference type="PANTHER" id="PTHR24416">
    <property type="entry name" value="TYROSINE-PROTEIN KINASE RECEPTOR"/>
    <property type="match status" value="1"/>
</dbReference>
<dbReference type="GO" id="GO:0005886">
    <property type="term" value="C:plasma membrane"/>
    <property type="evidence" value="ECO:0007669"/>
    <property type="project" value="TreeGrafter"/>
</dbReference>
<dbReference type="InterPro" id="IPR050122">
    <property type="entry name" value="RTK"/>
</dbReference>
<dbReference type="GO" id="GO:0005524">
    <property type="term" value="F:ATP binding"/>
    <property type="evidence" value="ECO:0007669"/>
    <property type="project" value="UniProtKB-UniRule"/>
</dbReference>
<keyword evidence="5 14" id="KW-0418">Kinase</keyword>
<protein>
    <recommendedName>
        <fullName evidence="2">receptor protein-tyrosine kinase</fullName>
        <ecNumber evidence="2">2.7.10.1</ecNumber>
    </recommendedName>
</protein>
<dbReference type="EC" id="2.7.10.1" evidence="2"/>
<dbReference type="CDD" id="cd00192">
    <property type="entry name" value="PTKc"/>
    <property type="match status" value="1"/>
</dbReference>
<keyword evidence="11" id="KW-1133">Transmembrane helix</keyword>
<feature type="region of interest" description="Disordered" evidence="10">
    <location>
        <begin position="751"/>
        <end position="782"/>
    </location>
</feature>
<evidence type="ECO:0000313" key="14">
    <source>
        <dbReference type="EMBL" id="KAJ8025167.1"/>
    </source>
</evidence>
<evidence type="ECO:0000256" key="9">
    <source>
        <dbReference type="PROSITE-ProRule" id="PRU10141"/>
    </source>
</evidence>
<evidence type="ECO:0000259" key="13">
    <source>
        <dbReference type="PROSITE" id="PS50011"/>
    </source>
</evidence>
<comment type="catalytic activity">
    <reaction evidence="8">
        <text>L-tyrosyl-[protein] + ATP = O-phospho-L-tyrosyl-[protein] + ADP + H(+)</text>
        <dbReference type="Rhea" id="RHEA:10596"/>
        <dbReference type="Rhea" id="RHEA-COMP:10136"/>
        <dbReference type="Rhea" id="RHEA-COMP:20101"/>
        <dbReference type="ChEBI" id="CHEBI:15378"/>
        <dbReference type="ChEBI" id="CHEBI:30616"/>
        <dbReference type="ChEBI" id="CHEBI:46858"/>
        <dbReference type="ChEBI" id="CHEBI:61978"/>
        <dbReference type="ChEBI" id="CHEBI:456216"/>
        <dbReference type="EC" id="2.7.10.1"/>
    </reaction>
</comment>
<keyword evidence="3" id="KW-0808">Transferase</keyword>
<dbReference type="Gene3D" id="3.30.200.20">
    <property type="entry name" value="Phosphorylase Kinase, domain 1"/>
    <property type="match status" value="1"/>
</dbReference>
<dbReference type="Pfam" id="PF07714">
    <property type="entry name" value="PK_Tyr_Ser-Thr"/>
    <property type="match status" value="1"/>
</dbReference>
<dbReference type="PROSITE" id="PS00109">
    <property type="entry name" value="PROTEIN_KINASE_TYR"/>
    <property type="match status" value="1"/>
</dbReference>
<dbReference type="InterPro" id="IPR001245">
    <property type="entry name" value="Ser-Thr/Tyr_kinase_cat_dom"/>
</dbReference>
<evidence type="ECO:0000256" key="12">
    <source>
        <dbReference type="SAM" id="SignalP"/>
    </source>
</evidence>
<evidence type="ECO:0000256" key="1">
    <source>
        <dbReference type="ARBA" id="ARBA00004167"/>
    </source>
</evidence>
<keyword evidence="4 9" id="KW-0547">Nucleotide-binding</keyword>
<proteinExistence type="predicted"/>
<evidence type="ECO:0000256" key="4">
    <source>
        <dbReference type="ARBA" id="ARBA00022741"/>
    </source>
</evidence>
<feature type="transmembrane region" description="Helical" evidence="11">
    <location>
        <begin position="347"/>
        <end position="369"/>
    </location>
</feature>
<name>A0A9Q0YRQ4_HOLLE</name>
<evidence type="ECO:0000256" key="10">
    <source>
        <dbReference type="SAM" id="MobiDB-lite"/>
    </source>
</evidence>
<dbReference type="GO" id="GO:0004714">
    <property type="term" value="F:transmembrane receptor protein tyrosine kinase activity"/>
    <property type="evidence" value="ECO:0007669"/>
    <property type="project" value="UniProtKB-EC"/>
</dbReference>
<feature type="domain" description="Protein kinase" evidence="13">
    <location>
        <begin position="423"/>
        <end position="695"/>
    </location>
</feature>
<dbReference type="PANTHER" id="PTHR24416:SF620">
    <property type="entry name" value="TYROSINE-PROTEIN KINASE RECEPTOR TORSO"/>
    <property type="match status" value="1"/>
</dbReference>
<dbReference type="OrthoDB" id="310217at2759"/>
<evidence type="ECO:0000313" key="15">
    <source>
        <dbReference type="Proteomes" id="UP001152320"/>
    </source>
</evidence>
<comment type="caution">
    <text evidence="14">The sequence shown here is derived from an EMBL/GenBank/DDBJ whole genome shotgun (WGS) entry which is preliminary data.</text>
</comment>
<dbReference type="GO" id="GO:0043235">
    <property type="term" value="C:receptor complex"/>
    <property type="evidence" value="ECO:0007669"/>
    <property type="project" value="TreeGrafter"/>
</dbReference>
<dbReference type="InterPro" id="IPR011009">
    <property type="entry name" value="Kinase-like_dom_sf"/>
</dbReference>
<dbReference type="PROSITE" id="PS00107">
    <property type="entry name" value="PROTEIN_KINASE_ATP"/>
    <property type="match status" value="1"/>
</dbReference>
<evidence type="ECO:0000256" key="8">
    <source>
        <dbReference type="ARBA" id="ARBA00051243"/>
    </source>
</evidence>
<reference evidence="14" key="1">
    <citation type="submission" date="2021-10" db="EMBL/GenBank/DDBJ databases">
        <title>Tropical sea cucumber genome reveals ecological adaptation and Cuvierian tubules defense mechanism.</title>
        <authorList>
            <person name="Chen T."/>
        </authorList>
    </citation>
    <scope>NUCLEOTIDE SEQUENCE</scope>
    <source>
        <strain evidence="14">Nanhai2018</strain>
        <tissue evidence="14">Muscle</tissue>
    </source>
</reference>
<dbReference type="GO" id="GO:0007169">
    <property type="term" value="P:cell surface receptor protein tyrosine kinase signaling pathway"/>
    <property type="evidence" value="ECO:0007669"/>
    <property type="project" value="TreeGrafter"/>
</dbReference>
<dbReference type="SUPFAM" id="SSF49265">
    <property type="entry name" value="Fibronectin type III"/>
    <property type="match status" value="1"/>
</dbReference>
<evidence type="ECO:0000256" key="11">
    <source>
        <dbReference type="SAM" id="Phobius"/>
    </source>
</evidence>
<dbReference type="Proteomes" id="UP001152320">
    <property type="component" value="Chromosome 18"/>
</dbReference>
<organism evidence="14 15">
    <name type="scientific">Holothuria leucospilota</name>
    <name type="common">Black long sea cucumber</name>
    <name type="synonym">Mertensiothuria leucospilota</name>
    <dbReference type="NCBI Taxonomy" id="206669"/>
    <lineage>
        <taxon>Eukaryota</taxon>
        <taxon>Metazoa</taxon>
        <taxon>Echinodermata</taxon>
        <taxon>Eleutherozoa</taxon>
        <taxon>Echinozoa</taxon>
        <taxon>Holothuroidea</taxon>
        <taxon>Aspidochirotacea</taxon>
        <taxon>Aspidochirotida</taxon>
        <taxon>Holothuriidae</taxon>
        <taxon>Holothuria</taxon>
    </lineage>
</organism>
<dbReference type="InterPro" id="IPR017441">
    <property type="entry name" value="Protein_kinase_ATP_BS"/>
</dbReference>
<comment type="subcellular location">
    <subcellularLocation>
        <location evidence="1">Membrane</location>
        <topology evidence="1">Single-pass membrane protein</topology>
    </subcellularLocation>
</comment>
<keyword evidence="7" id="KW-0829">Tyrosine-protein kinase</keyword>
<dbReference type="InterPro" id="IPR008266">
    <property type="entry name" value="Tyr_kinase_AS"/>
</dbReference>
<sequence length="782" mass="87980">MTAYRTFVCLCWILLIMGGNFRVVELVLEDGVCRISDVGRTRQCCESTAIVNETSIRVNYIVTSANSSEGTVWGLSVNISWEEVNTDDSTNFEVEWEEVVSEEDLERGEGITHQTGTCPETSGLPCENFFRSVFIINKPYFFAPDLLFGFQYRFRVRVLEGETPVGVSICLSGHAFSDPSRFTSPDCYGSTGDLEFCKSQPIVASSPPSNAKVVETLLQPSINETLLSLRISWMKPIQVNGQVKGYTLKSAASNENINQMRLFGNESDDTVFEFLAPDFLNDTVYGFEIFASIEPARGVFTDPLQGHSVFFSHRTFFPKPTETTTQTATTLTRSTGMAHRPSSGLNLILLVVLGISIVIIVICVAFIIMKIVKKRRTKNKIEGQSVYFRPQSGHRSSEKETQSRRDAVAPEFKTVEIFDYNNIKEGDLLGSGQYGEVFKGEALLQGKTTWTVVAIKKPKNAISPEVIDDFKNEIRLMLELGKHPNIVSVLGCCTVEEPFYLLTDFMQYGDLLHFLRKCCNEENAKLDPIYQIATINQLQIAQQIADGMNYVSHTRFFHGDLAARNILVGGGLLVKITDFGLTDDLYQKGYTRLQSDARRPYKWYSPESIEHQFCTLKTDIWSFGVLMWEILTFGQQTPYRGMSIQEVLYRLKDGYRMPCPEGTPDFMEKMLHTCWQLDPEERPSFGDLLETINFLLEKGTGDDNYITAEDDEIQPENIMENNGSLRRKKSLVQLLNFEDIDPSEISGSCESAFSGGSKFSSGYSSTPLSTIAEDDNQQKETV</sequence>
<evidence type="ECO:0000256" key="2">
    <source>
        <dbReference type="ARBA" id="ARBA00011902"/>
    </source>
</evidence>
<dbReference type="AlphaFoldDB" id="A0A9Q0YRQ4"/>
<keyword evidence="15" id="KW-1185">Reference proteome</keyword>
<feature type="chain" id="PRO_5040365871" description="receptor protein-tyrosine kinase" evidence="12">
    <location>
        <begin position="19"/>
        <end position="782"/>
    </location>
</feature>
<keyword evidence="12" id="KW-0732">Signal</keyword>
<dbReference type="PRINTS" id="PR00109">
    <property type="entry name" value="TYRKINASE"/>
</dbReference>
<dbReference type="Gene3D" id="1.10.510.10">
    <property type="entry name" value="Transferase(Phosphotransferase) domain 1"/>
    <property type="match status" value="1"/>
</dbReference>
<feature type="compositionally biased region" description="Low complexity" evidence="10">
    <location>
        <begin position="751"/>
        <end position="765"/>
    </location>
</feature>
<evidence type="ECO:0000256" key="6">
    <source>
        <dbReference type="ARBA" id="ARBA00022840"/>
    </source>
</evidence>
<evidence type="ECO:0000256" key="3">
    <source>
        <dbReference type="ARBA" id="ARBA00022679"/>
    </source>
</evidence>
<dbReference type="FunFam" id="1.10.510.10:FF:000554">
    <property type="entry name" value="Predicted protein"/>
    <property type="match status" value="1"/>
</dbReference>
<dbReference type="InterPro" id="IPR000719">
    <property type="entry name" value="Prot_kinase_dom"/>
</dbReference>
<accession>A0A9Q0YRQ4</accession>
<dbReference type="SUPFAM" id="SSF56112">
    <property type="entry name" value="Protein kinase-like (PK-like)"/>
    <property type="match status" value="1"/>
</dbReference>
<gene>
    <name evidence="14" type="ORF">HOLleu_35295</name>
</gene>
<keyword evidence="11" id="KW-0472">Membrane</keyword>
<feature type="signal peptide" evidence="12">
    <location>
        <begin position="1"/>
        <end position="18"/>
    </location>
</feature>
<dbReference type="InterPro" id="IPR036116">
    <property type="entry name" value="FN3_sf"/>
</dbReference>
<evidence type="ECO:0000256" key="5">
    <source>
        <dbReference type="ARBA" id="ARBA00022777"/>
    </source>
</evidence>
<evidence type="ECO:0000256" key="7">
    <source>
        <dbReference type="ARBA" id="ARBA00023137"/>
    </source>
</evidence>
<keyword evidence="11" id="KW-0812">Transmembrane</keyword>
<keyword evidence="6 9" id="KW-0067">ATP-binding</keyword>
<dbReference type="PROSITE" id="PS50011">
    <property type="entry name" value="PROTEIN_KINASE_DOM"/>
    <property type="match status" value="1"/>
</dbReference>
<dbReference type="EMBL" id="JAIZAY010000018">
    <property type="protein sequence ID" value="KAJ8025167.1"/>
    <property type="molecule type" value="Genomic_DNA"/>
</dbReference>
<feature type="binding site" evidence="9">
    <location>
        <position position="457"/>
    </location>
    <ligand>
        <name>ATP</name>
        <dbReference type="ChEBI" id="CHEBI:30616"/>
    </ligand>
</feature>